<dbReference type="AlphaFoldDB" id="E3QJ01"/>
<dbReference type="EMBL" id="GG697351">
    <property type="protein sequence ID" value="EFQ30839.1"/>
    <property type="molecule type" value="Genomic_DNA"/>
</dbReference>
<evidence type="ECO:0000313" key="2">
    <source>
        <dbReference type="Proteomes" id="UP000008782"/>
    </source>
</evidence>
<dbReference type="OrthoDB" id="4845159at2759"/>
<dbReference type="VEuPathDB" id="FungiDB:GLRG_05983"/>
<dbReference type="eggNOG" id="ENOG502T4YR">
    <property type="taxonomic scope" value="Eukaryota"/>
</dbReference>
<keyword evidence="2" id="KW-1185">Reference proteome</keyword>
<gene>
    <name evidence="1" type="ORF">GLRG_05983</name>
</gene>
<proteinExistence type="predicted"/>
<dbReference type="Proteomes" id="UP000008782">
    <property type="component" value="Unassembled WGS sequence"/>
</dbReference>
<organism evidence="2">
    <name type="scientific">Colletotrichum graminicola (strain M1.001 / M2 / FGSC 10212)</name>
    <name type="common">Maize anthracnose fungus</name>
    <name type="synonym">Glomerella graminicola</name>
    <dbReference type="NCBI Taxonomy" id="645133"/>
    <lineage>
        <taxon>Eukaryota</taxon>
        <taxon>Fungi</taxon>
        <taxon>Dikarya</taxon>
        <taxon>Ascomycota</taxon>
        <taxon>Pezizomycotina</taxon>
        <taxon>Sordariomycetes</taxon>
        <taxon>Hypocreomycetidae</taxon>
        <taxon>Glomerellales</taxon>
        <taxon>Glomerellaceae</taxon>
        <taxon>Colletotrichum</taxon>
        <taxon>Colletotrichum graminicola species complex</taxon>
    </lineage>
</organism>
<dbReference type="GeneID" id="24411348"/>
<dbReference type="HOGENOM" id="CLU_1189839_0_0_1"/>
<protein>
    <submittedName>
        <fullName evidence="1">Uncharacterized protein</fullName>
    </submittedName>
</protein>
<reference evidence="2" key="1">
    <citation type="journal article" date="2012" name="Nat. Genet.">
        <title>Lifestyle transitions in plant pathogenic Colletotrichum fungi deciphered by genome and transcriptome analyses.</title>
        <authorList>
            <person name="O'Connell R.J."/>
            <person name="Thon M.R."/>
            <person name="Hacquard S."/>
            <person name="Amyotte S.G."/>
            <person name="Kleemann J."/>
            <person name="Torres M.F."/>
            <person name="Damm U."/>
            <person name="Buiate E.A."/>
            <person name="Epstein L."/>
            <person name="Alkan N."/>
            <person name="Altmueller J."/>
            <person name="Alvarado-Balderrama L."/>
            <person name="Bauser C.A."/>
            <person name="Becker C."/>
            <person name="Birren B.W."/>
            <person name="Chen Z."/>
            <person name="Choi J."/>
            <person name="Crouch J.A."/>
            <person name="Duvick J.P."/>
            <person name="Farman M.A."/>
            <person name="Gan P."/>
            <person name="Heiman D."/>
            <person name="Henrissat B."/>
            <person name="Howard R.J."/>
            <person name="Kabbage M."/>
            <person name="Koch C."/>
            <person name="Kracher B."/>
            <person name="Kubo Y."/>
            <person name="Law A.D."/>
            <person name="Lebrun M.-H."/>
            <person name="Lee Y.-H."/>
            <person name="Miyara I."/>
            <person name="Moore N."/>
            <person name="Neumann U."/>
            <person name="Nordstroem K."/>
            <person name="Panaccione D.G."/>
            <person name="Panstruga R."/>
            <person name="Place M."/>
            <person name="Proctor R.H."/>
            <person name="Prusky D."/>
            <person name="Rech G."/>
            <person name="Reinhardt R."/>
            <person name="Rollins J.A."/>
            <person name="Rounsley S."/>
            <person name="Schardl C.L."/>
            <person name="Schwartz D.C."/>
            <person name="Shenoy N."/>
            <person name="Shirasu K."/>
            <person name="Sikhakolli U.R."/>
            <person name="Stueber K."/>
            <person name="Sukno S.A."/>
            <person name="Sweigard J.A."/>
            <person name="Takano Y."/>
            <person name="Takahara H."/>
            <person name="Trail F."/>
            <person name="van der Does H.C."/>
            <person name="Voll L.M."/>
            <person name="Will I."/>
            <person name="Young S."/>
            <person name="Zeng Q."/>
            <person name="Zhang J."/>
            <person name="Zhou S."/>
            <person name="Dickman M.B."/>
            <person name="Schulze-Lefert P."/>
            <person name="Ver Loren van Themaat E."/>
            <person name="Ma L.-J."/>
            <person name="Vaillancourt L.J."/>
        </authorList>
    </citation>
    <scope>NUCLEOTIDE SEQUENCE [LARGE SCALE GENOMIC DNA]</scope>
    <source>
        <strain evidence="2">M1.001 / M2 / FGSC 10212</strain>
    </source>
</reference>
<name>E3QJ01_COLGM</name>
<evidence type="ECO:0000313" key="1">
    <source>
        <dbReference type="EMBL" id="EFQ30839.1"/>
    </source>
</evidence>
<dbReference type="RefSeq" id="XP_008094859.1">
    <property type="nucleotide sequence ID" value="XM_008096668.1"/>
</dbReference>
<sequence>MIHPPPAYGGHHMMGQYGYPQMLDISETDSGPVAYLQSNLPVRYHPQAPDVQQSEPCQALAYVNAMLHTIPRSGNAVPLAPQPEYLTPSGTATYSQYSSSQSLVFDQSHLNPYWAWDSASAISGHTSNSSRLEICYSCGEPVNSRQMQRHIQDRHRQEGDQKYVCKCGHEDPALRKWNYTRHLDNCKRMDRPGQVFTCRCGDALSELPAHLDHIKDCGKKRAGRRSKRAPTVN</sequence>
<accession>E3QJ01</accession>
<dbReference type="STRING" id="645133.E3QJ01"/>